<dbReference type="SMART" id="SM00345">
    <property type="entry name" value="HTH_GNTR"/>
    <property type="match status" value="1"/>
</dbReference>
<evidence type="ECO:0000259" key="6">
    <source>
        <dbReference type="PROSITE" id="PS50949"/>
    </source>
</evidence>
<organism evidence="7 8">
    <name type="scientific">Tepiditoga spiralis</name>
    <dbReference type="NCBI Taxonomy" id="2108365"/>
    <lineage>
        <taxon>Bacteria</taxon>
        <taxon>Thermotogati</taxon>
        <taxon>Thermotogota</taxon>
        <taxon>Thermotogae</taxon>
        <taxon>Petrotogales</taxon>
        <taxon>Petrotogaceae</taxon>
        <taxon>Tepiditoga</taxon>
    </lineage>
</organism>
<dbReference type="PANTHER" id="PTHR46577:SF1">
    <property type="entry name" value="HTH-TYPE TRANSCRIPTIONAL REGULATORY PROTEIN GABR"/>
    <property type="match status" value="1"/>
</dbReference>
<evidence type="ECO:0000256" key="5">
    <source>
        <dbReference type="ARBA" id="ARBA00023163"/>
    </source>
</evidence>
<dbReference type="PROSITE" id="PS50949">
    <property type="entry name" value="HTH_GNTR"/>
    <property type="match status" value="1"/>
</dbReference>
<dbReference type="InterPro" id="IPR000524">
    <property type="entry name" value="Tscrpt_reg_HTH_GntR"/>
</dbReference>
<dbReference type="GO" id="GO:0003677">
    <property type="term" value="F:DNA binding"/>
    <property type="evidence" value="ECO:0007669"/>
    <property type="project" value="UniProtKB-KW"/>
</dbReference>
<evidence type="ECO:0000256" key="3">
    <source>
        <dbReference type="ARBA" id="ARBA00023015"/>
    </source>
</evidence>
<sequence length="477" mass="55261">MNFDFELKKRKDKNLYVQLYDGLKEMIINKKFKENQKLPAIRKIANFFKVNTSTVVKAYDLLEKEGFIYKKTGSGCFISNLEIKNKKEINDYDTKDFESFKYGQIQLHSNINFASSTPSINLFPIKNFKKVINKVLDRDGGEAFTYQETQGYYPLRDTISKSLKDKNINSSADRIQIVSGAQQAIDILSKILITPGDKIAVENPTYSGAISSFKNRGAIIQSFSIKNDGIDLNEFENFLKKNKIKFLYTMTNFHNPTGIKWSSKKKKTLLNLAIKYNFLILEDDCLSELYFYNKEPLSLKSLDTENKVIYIKSYSKIFMPGLRLGFIILPEKLYIPTLAVKYATDISSSGLNQRAFELYLKEGYWNNHIQTMKSLFKERFELMLDLILKYNMNLYAKPQGGLYFWLKTNIKIEKVYKKALKRGVSILPGSIFSLNNTSNYFRLSFATVEKNEIIKGMKILNDIINNDEEKKTYFPIV</sequence>
<proteinExistence type="inferred from homology"/>
<dbReference type="Pfam" id="PF00392">
    <property type="entry name" value="GntR"/>
    <property type="match status" value="1"/>
</dbReference>
<dbReference type="Gene3D" id="3.90.1150.10">
    <property type="entry name" value="Aspartate Aminotransferase, domain 1"/>
    <property type="match status" value="1"/>
</dbReference>
<dbReference type="CDD" id="cd00609">
    <property type="entry name" value="AAT_like"/>
    <property type="match status" value="1"/>
</dbReference>
<evidence type="ECO:0000313" key="7">
    <source>
        <dbReference type="EMBL" id="BBE30688.1"/>
    </source>
</evidence>
<dbReference type="InParanoid" id="A0A7G1G2W2"/>
<feature type="domain" description="HTH gntR-type" evidence="6">
    <location>
        <begin position="13"/>
        <end position="81"/>
    </location>
</feature>
<comment type="similarity">
    <text evidence="1">In the C-terminal section; belongs to the class-I pyridoxal-phosphate-dependent aminotransferase family.</text>
</comment>
<dbReference type="Proteomes" id="UP000516361">
    <property type="component" value="Chromosome"/>
</dbReference>
<dbReference type="GO" id="GO:0003700">
    <property type="term" value="F:DNA-binding transcription factor activity"/>
    <property type="evidence" value="ECO:0007669"/>
    <property type="project" value="InterPro"/>
</dbReference>
<dbReference type="AlphaFoldDB" id="A0A7G1G2W2"/>
<dbReference type="CDD" id="cd07377">
    <property type="entry name" value="WHTH_GntR"/>
    <property type="match status" value="1"/>
</dbReference>
<gene>
    <name evidence="7" type="ORF">OSSY52_08290</name>
</gene>
<dbReference type="InterPro" id="IPR004839">
    <property type="entry name" value="Aminotransferase_I/II_large"/>
</dbReference>
<keyword evidence="5" id="KW-0804">Transcription</keyword>
<reference evidence="7 8" key="1">
    <citation type="submission" date="2018-06" db="EMBL/GenBank/DDBJ databases">
        <title>Genome sequencing of Oceanotoga sp. sy52.</title>
        <authorList>
            <person name="Mori K."/>
        </authorList>
    </citation>
    <scope>NUCLEOTIDE SEQUENCE [LARGE SCALE GENOMIC DNA]</scope>
    <source>
        <strain evidence="8">sy52</strain>
    </source>
</reference>
<keyword evidence="3" id="KW-0805">Transcription regulation</keyword>
<dbReference type="InterPro" id="IPR051446">
    <property type="entry name" value="HTH_trans_reg/aminotransferase"/>
</dbReference>
<dbReference type="InterPro" id="IPR036388">
    <property type="entry name" value="WH-like_DNA-bd_sf"/>
</dbReference>
<dbReference type="SUPFAM" id="SSF53383">
    <property type="entry name" value="PLP-dependent transferases"/>
    <property type="match status" value="1"/>
</dbReference>
<dbReference type="InterPro" id="IPR015422">
    <property type="entry name" value="PyrdxlP-dep_Trfase_small"/>
</dbReference>
<dbReference type="SUPFAM" id="SSF46785">
    <property type="entry name" value="Winged helix' DNA-binding domain"/>
    <property type="match status" value="1"/>
</dbReference>
<dbReference type="FunCoup" id="A0A7G1G2W2">
    <property type="interactions" value="155"/>
</dbReference>
<dbReference type="InterPro" id="IPR015424">
    <property type="entry name" value="PyrdxlP-dep_Trfase"/>
</dbReference>
<dbReference type="KEGG" id="ocy:OSSY52_08290"/>
<keyword evidence="4" id="KW-0238">DNA-binding</keyword>
<keyword evidence="8" id="KW-1185">Reference proteome</keyword>
<evidence type="ECO:0000313" key="8">
    <source>
        <dbReference type="Proteomes" id="UP000516361"/>
    </source>
</evidence>
<dbReference type="RefSeq" id="WP_190615761.1">
    <property type="nucleotide sequence ID" value="NZ_AP018712.1"/>
</dbReference>
<name>A0A7G1G2W2_9BACT</name>
<dbReference type="GO" id="GO:0030170">
    <property type="term" value="F:pyridoxal phosphate binding"/>
    <property type="evidence" value="ECO:0007669"/>
    <property type="project" value="InterPro"/>
</dbReference>
<dbReference type="Gene3D" id="3.40.640.10">
    <property type="entry name" value="Type I PLP-dependent aspartate aminotransferase-like (Major domain)"/>
    <property type="match status" value="1"/>
</dbReference>
<dbReference type="InterPro" id="IPR036390">
    <property type="entry name" value="WH_DNA-bd_sf"/>
</dbReference>
<evidence type="ECO:0000256" key="1">
    <source>
        <dbReference type="ARBA" id="ARBA00005384"/>
    </source>
</evidence>
<evidence type="ECO:0000256" key="2">
    <source>
        <dbReference type="ARBA" id="ARBA00022898"/>
    </source>
</evidence>
<evidence type="ECO:0000256" key="4">
    <source>
        <dbReference type="ARBA" id="ARBA00023125"/>
    </source>
</evidence>
<dbReference type="InterPro" id="IPR015421">
    <property type="entry name" value="PyrdxlP-dep_Trfase_major"/>
</dbReference>
<dbReference type="PANTHER" id="PTHR46577">
    <property type="entry name" value="HTH-TYPE TRANSCRIPTIONAL REGULATORY PROTEIN GABR"/>
    <property type="match status" value="1"/>
</dbReference>
<dbReference type="Pfam" id="PF00155">
    <property type="entry name" value="Aminotran_1_2"/>
    <property type="match status" value="1"/>
</dbReference>
<dbReference type="EMBL" id="AP018712">
    <property type="protein sequence ID" value="BBE30688.1"/>
    <property type="molecule type" value="Genomic_DNA"/>
</dbReference>
<accession>A0A7G1G2W2</accession>
<protein>
    <submittedName>
        <fullName evidence="7">Transcriptional regulator</fullName>
    </submittedName>
</protein>
<dbReference type="Gene3D" id="1.10.10.10">
    <property type="entry name" value="Winged helix-like DNA-binding domain superfamily/Winged helix DNA-binding domain"/>
    <property type="match status" value="1"/>
</dbReference>
<keyword evidence="2" id="KW-0663">Pyridoxal phosphate</keyword>